<keyword evidence="3" id="KW-1185">Reference proteome</keyword>
<dbReference type="GO" id="GO:0016811">
    <property type="term" value="F:hydrolase activity, acting on carbon-nitrogen (but not peptide) bonds, in linear amides"/>
    <property type="evidence" value="ECO:0007669"/>
    <property type="project" value="TreeGrafter"/>
</dbReference>
<dbReference type="PANTHER" id="PTHR12993:SF26">
    <property type="entry name" value="1D-MYO-INOSITOL 2-ACETAMIDO-2-DEOXY-ALPHA-D-GLUCOPYRANOSIDE DEACETYLASE"/>
    <property type="match status" value="1"/>
</dbReference>
<dbReference type="RefSeq" id="WP_173082751.1">
    <property type="nucleotide sequence ID" value="NZ_BAABJB010000012.1"/>
</dbReference>
<dbReference type="Pfam" id="PF02585">
    <property type="entry name" value="PIG-L"/>
    <property type="match status" value="1"/>
</dbReference>
<proteinExistence type="predicted"/>
<dbReference type="PANTHER" id="PTHR12993">
    <property type="entry name" value="N-ACETYLGLUCOSAMINYL-PHOSPHATIDYLINOSITOL DE-N-ACETYLASE-RELATED"/>
    <property type="match status" value="1"/>
</dbReference>
<evidence type="ECO:0000313" key="2">
    <source>
        <dbReference type="EMBL" id="GFJ95236.1"/>
    </source>
</evidence>
<dbReference type="EMBL" id="BLPG01000001">
    <property type="protein sequence ID" value="GFJ95236.1"/>
    <property type="molecule type" value="Genomic_DNA"/>
</dbReference>
<reference evidence="2 3" key="1">
    <citation type="submission" date="2020-03" db="EMBL/GenBank/DDBJ databases">
        <title>Whole genome shotgun sequence of Phytohabitans rumicis NBRC 108638.</title>
        <authorList>
            <person name="Komaki H."/>
            <person name="Tamura T."/>
        </authorList>
    </citation>
    <scope>NUCLEOTIDE SEQUENCE [LARGE SCALE GENOMIC DNA]</scope>
    <source>
        <strain evidence="2 3">NBRC 108638</strain>
    </source>
</reference>
<reference evidence="2 3" key="2">
    <citation type="submission" date="2020-03" db="EMBL/GenBank/DDBJ databases">
        <authorList>
            <person name="Ichikawa N."/>
            <person name="Kimura A."/>
            <person name="Kitahashi Y."/>
            <person name="Uohara A."/>
        </authorList>
    </citation>
    <scope>NUCLEOTIDE SEQUENCE [LARGE SCALE GENOMIC DNA]</scope>
    <source>
        <strain evidence="2 3">NBRC 108638</strain>
    </source>
</reference>
<dbReference type="Gene3D" id="3.40.50.10320">
    <property type="entry name" value="LmbE-like"/>
    <property type="match status" value="1"/>
</dbReference>
<dbReference type="Proteomes" id="UP000482960">
    <property type="component" value="Unassembled WGS sequence"/>
</dbReference>
<comment type="caution">
    <text evidence="2">The sequence shown here is derived from an EMBL/GenBank/DDBJ whole genome shotgun (WGS) entry which is preliminary data.</text>
</comment>
<dbReference type="SUPFAM" id="SSF102588">
    <property type="entry name" value="LmbE-like"/>
    <property type="match status" value="1"/>
</dbReference>
<protein>
    <submittedName>
        <fullName evidence="2">Mycothiol S-conjugate amidase</fullName>
    </submittedName>
</protein>
<dbReference type="GO" id="GO:0016137">
    <property type="term" value="P:glycoside metabolic process"/>
    <property type="evidence" value="ECO:0007669"/>
    <property type="project" value="UniProtKB-ARBA"/>
</dbReference>
<keyword evidence="1" id="KW-0862">Zinc</keyword>
<dbReference type="AlphaFoldDB" id="A0A6V8LM37"/>
<dbReference type="InterPro" id="IPR003737">
    <property type="entry name" value="GlcNAc_PI_deacetylase-related"/>
</dbReference>
<gene>
    <name evidence="2" type="primary">mca_2</name>
    <name evidence="2" type="ORF">Prum_088780</name>
</gene>
<name>A0A6V8LM37_9ACTN</name>
<evidence type="ECO:0000313" key="3">
    <source>
        <dbReference type="Proteomes" id="UP000482960"/>
    </source>
</evidence>
<organism evidence="2 3">
    <name type="scientific">Phytohabitans rumicis</name>
    <dbReference type="NCBI Taxonomy" id="1076125"/>
    <lineage>
        <taxon>Bacteria</taxon>
        <taxon>Bacillati</taxon>
        <taxon>Actinomycetota</taxon>
        <taxon>Actinomycetes</taxon>
        <taxon>Micromonosporales</taxon>
        <taxon>Micromonosporaceae</taxon>
    </lineage>
</organism>
<sequence length="252" mass="26962">MHKPLAIGELGTVLGVWAHPDDEAYLSAGLMAAARDRGHRVAVATATYGERGTPDPRRWPPGRLAAVRRHELVASLAAVDVAEHYWLGFLDGACAQIPEAAGVAAVSRLIDEVRPRTIVTFGPDGMTGHPDHRAVSAWTTAAWRATGTRARLLYATCTPAFHATWGPVNERLGIWMSGHGPVTAAEDLALLVRLDDEALDRKQVALRAHATQTTPLIDELGEDAFRDWWATEAFAAAAPARLSSAAFAGGAR</sequence>
<dbReference type="InterPro" id="IPR024078">
    <property type="entry name" value="LmbE-like_dom_sf"/>
</dbReference>
<evidence type="ECO:0000256" key="1">
    <source>
        <dbReference type="ARBA" id="ARBA00022833"/>
    </source>
</evidence>
<accession>A0A6V8LM37</accession>